<dbReference type="InterPro" id="IPR036397">
    <property type="entry name" value="RNaseH_sf"/>
</dbReference>
<dbReference type="Gene3D" id="3.30.420.10">
    <property type="entry name" value="Ribonuclease H-like superfamily/Ribonuclease H"/>
    <property type="match status" value="1"/>
</dbReference>
<keyword evidence="3" id="KW-1185">Reference proteome</keyword>
<sequence>MEDHQIKTLSWPAQSPDLNPIENLWNVIKRKMDGHKPSNKAELLEFLCHGYLSYCRLPVSLNQSGHSPLTSLINKVFSPTELPLTGCFLFFCTILCKL</sequence>
<dbReference type="GO" id="GO:0003676">
    <property type="term" value="F:nucleic acid binding"/>
    <property type="evidence" value="ECO:0007669"/>
    <property type="project" value="InterPro"/>
</dbReference>
<proteinExistence type="predicted"/>
<protein>
    <recommendedName>
        <fullName evidence="1">Tc1-like transposase DDE domain-containing protein</fullName>
    </recommendedName>
</protein>
<reference evidence="2" key="1">
    <citation type="journal article" date="2023" name="Science">
        <title>Genome structures resolve the early diversification of teleost fishes.</title>
        <authorList>
            <person name="Parey E."/>
            <person name="Louis A."/>
            <person name="Montfort J."/>
            <person name="Bouchez O."/>
            <person name="Roques C."/>
            <person name="Iampietro C."/>
            <person name="Lluch J."/>
            <person name="Castinel A."/>
            <person name="Donnadieu C."/>
            <person name="Desvignes T."/>
            <person name="Floi Bucao C."/>
            <person name="Jouanno E."/>
            <person name="Wen M."/>
            <person name="Mejri S."/>
            <person name="Dirks R."/>
            <person name="Jansen H."/>
            <person name="Henkel C."/>
            <person name="Chen W.J."/>
            <person name="Zahm M."/>
            <person name="Cabau C."/>
            <person name="Klopp C."/>
            <person name="Thompson A.W."/>
            <person name="Robinson-Rechavi M."/>
            <person name="Braasch I."/>
            <person name="Lecointre G."/>
            <person name="Bobe J."/>
            <person name="Postlethwait J.H."/>
            <person name="Berthelot C."/>
            <person name="Roest Crollius H."/>
            <person name="Guiguen Y."/>
        </authorList>
    </citation>
    <scope>NUCLEOTIDE SEQUENCE</scope>
    <source>
        <strain evidence="2">NC1722</strain>
    </source>
</reference>
<feature type="domain" description="Tc1-like transposase DDE" evidence="1">
    <location>
        <begin position="3"/>
        <end position="42"/>
    </location>
</feature>
<dbReference type="AlphaFoldDB" id="A0AAD7W8X3"/>
<comment type="caution">
    <text evidence="2">The sequence shown here is derived from an EMBL/GenBank/DDBJ whole genome shotgun (WGS) entry which is preliminary data.</text>
</comment>
<dbReference type="Proteomes" id="UP001221898">
    <property type="component" value="Unassembled WGS sequence"/>
</dbReference>
<dbReference type="InterPro" id="IPR038717">
    <property type="entry name" value="Tc1-like_DDE_dom"/>
</dbReference>
<dbReference type="Pfam" id="PF13358">
    <property type="entry name" value="DDE_3"/>
    <property type="match status" value="1"/>
</dbReference>
<evidence type="ECO:0000313" key="3">
    <source>
        <dbReference type="Proteomes" id="UP001221898"/>
    </source>
</evidence>
<name>A0AAD7W8X3_9TELE</name>
<organism evidence="2 3">
    <name type="scientific">Aldrovandia affinis</name>
    <dbReference type="NCBI Taxonomy" id="143900"/>
    <lineage>
        <taxon>Eukaryota</taxon>
        <taxon>Metazoa</taxon>
        <taxon>Chordata</taxon>
        <taxon>Craniata</taxon>
        <taxon>Vertebrata</taxon>
        <taxon>Euteleostomi</taxon>
        <taxon>Actinopterygii</taxon>
        <taxon>Neopterygii</taxon>
        <taxon>Teleostei</taxon>
        <taxon>Notacanthiformes</taxon>
        <taxon>Halosauridae</taxon>
        <taxon>Aldrovandia</taxon>
    </lineage>
</organism>
<evidence type="ECO:0000259" key="1">
    <source>
        <dbReference type="Pfam" id="PF13358"/>
    </source>
</evidence>
<gene>
    <name evidence="2" type="ORF">AAFF_G00135980</name>
</gene>
<accession>A0AAD7W8X3</accession>
<dbReference type="EMBL" id="JAINUG010000198">
    <property type="protein sequence ID" value="KAJ8388227.1"/>
    <property type="molecule type" value="Genomic_DNA"/>
</dbReference>
<evidence type="ECO:0000313" key="2">
    <source>
        <dbReference type="EMBL" id="KAJ8388227.1"/>
    </source>
</evidence>